<feature type="region of interest" description="Disordered" evidence="1">
    <location>
        <begin position="1"/>
        <end position="24"/>
    </location>
</feature>
<dbReference type="EMBL" id="JAAXKZ010000011">
    <property type="protein sequence ID" value="NMH90980.1"/>
    <property type="molecule type" value="Genomic_DNA"/>
</dbReference>
<keyword evidence="2" id="KW-0812">Transmembrane</keyword>
<dbReference type="AlphaFoldDB" id="A0A848DEC9"/>
<evidence type="ECO:0000313" key="3">
    <source>
        <dbReference type="EMBL" id="NMH90980.1"/>
    </source>
</evidence>
<feature type="transmembrane region" description="Helical" evidence="2">
    <location>
        <begin position="244"/>
        <end position="264"/>
    </location>
</feature>
<protein>
    <recommendedName>
        <fullName evidence="5">5,10-methylene-tetrahydrofolate dehydrogenase</fullName>
    </recommendedName>
</protein>
<keyword evidence="2" id="KW-0472">Membrane</keyword>
<name>A0A848DEC9_9PSEU</name>
<keyword evidence="2" id="KW-1133">Transmembrane helix</keyword>
<evidence type="ECO:0000256" key="2">
    <source>
        <dbReference type="SAM" id="Phobius"/>
    </source>
</evidence>
<comment type="caution">
    <text evidence="3">The sequence shown here is derived from an EMBL/GenBank/DDBJ whole genome shotgun (WGS) entry which is preliminary data.</text>
</comment>
<evidence type="ECO:0000313" key="4">
    <source>
        <dbReference type="Proteomes" id="UP000586918"/>
    </source>
</evidence>
<feature type="compositionally biased region" description="Low complexity" evidence="1">
    <location>
        <begin position="1"/>
        <end position="11"/>
    </location>
</feature>
<dbReference type="RefSeq" id="WP_169410594.1">
    <property type="nucleotide sequence ID" value="NZ_JAAXKZ010000011.1"/>
</dbReference>
<proteinExistence type="predicted"/>
<keyword evidence="4" id="KW-1185">Reference proteome</keyword>
<feature type="transmembrane region" description="Helical" evidence="2">
    <location>
        <begin position="217"/>
        <end position="238"/>
    </location>
</feature>
<feature type="transmembrane region" description="Helical" evidence="2">
    <location>
        <begin position="285"/>
        <end position="318"/>
    </location>
</feature>
<evidence type="ECO:0008006" key="5">
    <source>
        <dbReference type="Google" id="ProtNLM"/>
    </source>
</evidence>
<reference evidence="3 4" key="1">
    <citation type="submission" date="2020-04" db="EMBL/GenBank/DDBJ databases">
        <authorList>
            <person name="Klaysubun C."/>
            <person name="Duangmal K."/>
            <person name="Lipun K."/>
        </authorList>
    </citation>
    <scope>NUCLEOTIDE SEQUENCE [LARGE SCALE GENOMIC DNA]</scope>
    <source>
        <strain evidence="3 4">DSM 45300</strain>
    </source>
</reference>
<sequence>MTGTAGSSRSILEGRGERSGRRSGGTRTLLIGLVADPGFATEIAHRLAEELPGALAERSGYRLHCRVTVVSETLSRGEGERIIDLAAQRRAREGWDFVVCLTDLPLSANQGYLVGDLSRRANAAVVSVPALDMLRPAEQARDIVVRLILEWAGELPADSGDQEIEGGGVGVRSGVQPVAPTDEDIDVEYAAPAGRLRLLVGMVRVNRPWRLVWGLRNAVAAGLASAAFGLVSSVVWQLSGAMSALRLGIATVASLAMIVLWLILNHNLWQHADRRDRVEYRQVRLYNAATMLTLVIGCGVAYVVLLAGSLATGWFVVVPQVLSAVIGHPAHVSDYLRLAWLVSSIGTIGGALGSGLESEDSVRTATYGSRERHRPPREPQHT</sequence>
<accession>A0A848DEC9</accession>
<feature type="region of interest" description="Disordered" evidence="1">
    <location>
        <begin position="362"/>
        <end position="382"/>
    </location>
</feature>
<gene>
    <name evidence="3" type="ORF">HF519_05130</name>
</gene>
<evidence type="ECO:0000256" key="1">
    <source>
        <dbReference type="SAM" id="MobiDB-lite"/>
    </source>
</evidence>
<dbReference type="Proteomes" id="UP000586918">
    <property type="component" value="Unassembled WGS sequence"/>
</dbReference>
<organism evidence="3 4">
    <name type="scientific">Pseudonocardia bannensis</name>
    <dbReference type="NCBI Taxonomy" id="630973"/>
    <lineage>
        <taxon>Bacteria</taxon>
        <taxon>Bacillati</taxon>
        <taxon>Actinomycetota</taxon>
        <taxon>Actinomycetes</taxon>
        <taxon>Pseudonocardiales</taxon>
        <taxon>Pseudonocardiaceae</taxon>
        <taxon>Pseudonocardia</taxon>
    </lineage>
</organism>